<accession>A0A8T2QML7</accession>
<dbReference type="OrthoDB" id="408541at2759"/>
<keyword evidence="2" id="KW-0808">Transferase</keyword>
<organism evidence="8 9">
    <name type="scientific">Ceratopteris richardii</name>
    <name type="common">Triangle waterfern</name>
    <dbReference type="NCBI Taxonomy" id="49495"/>
    <lineage>
        <taxon>Eukaryota</taxon>
        <taxon>Viridiplantae</taxon>
        <taxon>Streptophyta</taxon>
        <taxon>Embryophyta</taxon>
        <taxon>Tracheophyta</taxon>
        <taxon>Polypodiopsida</taxon>
        <taxon>Polypodiidae</taxon>
        <taxon>Polypodiales</taxon>
        <taxon>Pteridineae</taxon>
        <taxon>Pteridaceae</taxon>
        <taxon>Parkerioideae</taxon>
        <taxon>Ceratopteris</taxon>
    </lineage>
</organism>
<protein>
    <recommendedName>
        <fullName evidence="1">tRNA-uridine aminocarboxypropyltransferase</fullName>
        <ecNumber evidence="1">2.5.1.25</ecNumber>
    </recommendedName>
</protein>
<evidence type="ECO:0000313" key="8">
    <source>
        <dbReference type="EMBL" id="KAH7284898.1"/>
    </source>
</evidence>
<evidence type="ECO:0000256" key="1">
    <source>
        <dbReference type="ARBA" id="ARBA00012386"/>
    </source>
</evidence>
<comment type="caution">
    <text evidence="8">The sequence shown here is derived from an EMBL/GenBank/DDBJ whole genome shotgun (WGS) entry which is preliminary data.</text>
</comment>
<dbReference type="GO" id="GO:0008033">
    <property type="term" value="P:tRNA processing"/>
    <property type="evidence" value="ECO:0007669"/>
    <property type="project" value="UniProtKB-KW"/>
</dbReference>
<dbReference type="EMBL" id="CM035438">
    <property type="protein sequence ID" value="KAH7284898.1"/>
    <property type="molecule type" value="Genomic_DNA"/>
</dbReference>
<evidence type="ECO:0000259" key="7">
    <source>
        <dbReference type="SMART" id="SM01144"/>
    </source>
</evidence>
<dbReference type="InterPro" id="IPR039262">
    <property type="entry name" value="DTWD2/TAPT"/>
</dbReference>
<dbReference type="InterPro" id="IPR005636">
    <property type="entry name" value="DTW"/>
</dbReference>
<dbReference type="OMA" id="CARARCE"/>
<reference evidence="8" key="1">
    <citation type="submission" date="2021-08" db="EMBL/GenBank/DDBJ databases">
        <title>WGS assembly of Ceratopteris richardii.</title>
        <authorList>
            <person name="Marchant D.B."/>
            <person name="Chen G."/>
            <person name="Jenkins J."/>
            <person name="Shu S."/>
            <person name="Leebens-Mack J."/>
            <person name="Grimwood J."/>
            <person name="Schmutz J."/>
            <person name="Soltis P."/>
            <person name="Soltis D."/>
            <person name="Chen Z.-H."/>
        </authorList>
    </citation>
    <scope>NUCLEOTIDE SEQUENCE</scope>
    <source>
        <strain evidence="8">Whitten #5841</strain>
        <tissue evidence="8">Leaf</tissue>
    </source>
</reference>
<evidence type="ECO:0000256" key="3">
    <source>
        <dbReference type="ARBA" id="ARBA00022691"/>
    </source>
</evidence>
<evidence type="ECO:0000256" key="6">
    <source>
        <dbReference type="ARBA" id="ARBA00048718"/>
    </source>
</evidence>
<comment type="similarity">
    <text evidence="5">Belongs to the TDD superfamily. DTWD2 family.</text>
</comment>
<dbReference type="Pfam" id="PF03942">
    <property type="entry name" value="DTW"/>
    <property type="match status" value="2"/>
</dbReference>
<dbReference type="EC" id="2.5.1.25" evidence="1"/>
<keyword evidence="9" id="KW-1185">Reference proteome</keyword>
<evidence type="ECO:0000256" key="2">
    <source>
        <dbReference type="ARBA" id="ARBA00022679"/>
    </source>
</evidence>
<dbReference type="SMART" id="SM01144">
    <property type="entry name" value="DTW"/>
    <property type="match status" value="1"/>
</dbReference>
<name>A0A8T2QML7_CERRI</name>
<proteinExistence type="inferred from homology"/>
<feature type="domain" description="DTW" evidence="7">
    <location>
        <begin position="2"/>
        <end position="345"/>
    </location>
</feature>
<dbReference type="Proteomes" id="UP000825935">
    <property type="component" value="Chromosome 33"/>
</dbReference>
<evidence type="ECO:0000256" key="5">
    <source>
        <dbReference type="ARBA" id="ARBA00034489"/>
    </source>
</evidence>
<comment type="catalytic activity">
    <reaction evidence="6">
        <text>a uridine in tRNA + S-adenosyl-L-methionine = a 3-[(3S)-3-amino-3-carboxypropyl]uridine in tRNA + S-methyl-5'-thioadenosine + H(+)</text>
        <dbReference type="Rhea" id="RHEA:62432"/>
        <dbReference type="Rhea" id="RHEA-COMP:13339"/>
        <dbReference type="Rhea" id="RHEA-COMP:16092"/>
        <dbReference type="ChEBI" id="CHEBI:15378"/>
        <dbReference type="ChEBI" id="CHEBI:17509"/>
        <dbReference type="ChEBI" id="CHEBI:59789"/>
        <dbReference type="ChEBI" id="CHEBI:65315"/>
        <dbReference type="ChEBI" id="CHEBI:82930"/>
        <dbReference type="EC" id="2.5.1.25"/>
    </reaction>
</comment>
<sequence>MGRQRCEGCERPASVCLCGMMPPQPLRLARTTVVVLQHPHEARHRLSTLLVLRKCIADCHILRGRRFKPGLCELLDFFRTHRRCPFLYAILLFPSPSAETISSWYERLIKGCLNTSMEASWQDLAQCVAQSRPTFCDTKLNTAECKIDYGDDLSSDHSSESSLINPPVEHRSVDLEDQIFTMRDPPLICSSCRTKRVFLLNALLFHDSCRKLGGLSSPDKLVGDLTGAAANTSVCQQQLGFDHPQILLVAVDGTWQHAREMIKASASYLDDFVIPVCLPFDVEKDGSCMADSDSLLRKEPFKGCMTTLEAISCCLKILEPNGTRLHEQLLHTLKCMVQFQASNVVVHKVRMQNNKL</sequence>
<dbReference type="PANTHER" id="PTHR21392">
    <property type="entry name" value="TRNA-URIDINE AMINOCARBOXYPROPYLTRANSFERASE 2"/>
    <property type="match status" value="1"/>
</dbReference>
<dbReference type="PANTHER" id="PTHR21392:SF0">
    <property type="entry name" value="TRNA-URIDINE AMINOCARBOXYPROPYLTRANSFERASE 2"/>
    <property type="match status" value="1"/>
</dbReference>
<gene>
    <name evidence="8" type="ORF">KP509_33G001600</name>
</gene>
<evidence type="ECO:0000313" key="9">
    <source>
        <dbReference type="Proteomes" id="UP000825935"/>
    </source>
</evidence>
<keyword evidence="4" id="KW-0819">tRNA processing</keyword>
<keyword evidence="3" id="KW-0949">S-adenosyl-L-methionine</keyword>
<dbReference type="GO" id="GO:0016432">
    <property type="term" value="F:tRNA-uridine aminocarboxypropyltransferase activity"/>
    <property type="evidence" value="ECO:0007669"/>
    <property type="project" value="UniProtKB-EC"/>
</dbReference>
<dbReference type="AlphaFoldDB" id="A0A8T2QML7"/>
<evidence type="ECO:0000256" key="4">
    <source>
        <dbReference type="ARBA" id="ARBA00022694"/>
    </source>
</evidence>